<dbReference type="EMBL" id="SWKU01000001">
    <property type="protein sequence ID" value="KAF3010588.1"/>
    <property type="molecule type" value="Genomic_DNA"/>
</dbReference>
<dbReference type="AlphaFoldDB" id="A0A9P4TQ07"/>
<name>A0A9P4TQ07_CURKU</name>
<feature type="region of interest" description="Disordered" evidence="1">
    <location>
        <begin position="1"/>
        <end position="30"/>
    </location>
</feature>
<evidence type="ECO:0000313" key="2">
    <source>
        <dbReference type="EMBL" id="KAF3010588.1"/>
    </source>
</evidence>
<evidence type="ECO:0000313" key="3">
    <source>
        <dbReference type="Proteomes" id="UP000801428"/>
    </source>
</evidence>
<gene>
    <name evidence="2" type="ORF">E8E13_001832</name>
</gene>
<evidence type="ECO:0000256" key="1">
    <source>
        <dbReference type="SAM" id="MobiDB-lite"/>
    </source>
</evidence>
<keyword evidence="3" id="KW-1185">Reference proteome</keyword>
<organism evidence="2 3">
    <name type="scientific">Curvularia kusanoi</name>
    <name type="common">Cochliobolus kusanoi</name>
    <dbReference type="NCBI Taxonomy" id="90978"/>
    <lineage>
        <taxon>Eukaryota</taxon>
        <taxon>Fungi</taxon>
        <taxon>Dikarya</taxon>
        <taxon>Ascomycota</taxon>
        <taxon>Pezizomycotina</taxon>
        <taxon>Dothideomycetes</taxon>
        <taxon>Pleosporomycetidae</taxon>
        <taxon>Pleosporales</taxon>
        <taxon>Pleosporineae</taxon>
        <taxon>Pleosporaceae</taxon>
        <taxon>Curvularia</taxon>
    </lineage>
</organism>
<feature type="region of interest" description="Disordered" evidence="1">
    <location>
        <begin position="60"/>
        <end position="93"/>
    </location>
</feature>
<proteinExistence type="predicted"/>
<dbReference type="OrthoDB" id="5407653at2759"/>
<protein>
    <submittedName>
        <fullName evidence="2">Uncharacterized protein</fullName>
    </submittedName>
</protein>
<dbReference type="Proteomes" id="UP000801428">
    <property type="component" value="Unassembled WGS sequence"/>
</dbReference>
<feature type="region of interest" description="Disordered" evidence="1">
    <location>
        <begin position="519"/>
        <end position="549"/>
    </location>
</feature>
<accession>A0A9P4TQ07</accession>
<reference evidence="2" key="1">
    <citation type="submission" date="2019-04" db="EMBL/GenBank/DDBJ databases">
        <title>Sequencing of skin fungus with MAO and IRED activity.</title>
        <authorList>
            <person name="Marsaioli A.J."/>
            <person name="Bonatto J.M.C."/>
            <person name="Reis Junior O."/>
        </authorList>
    </citation>
    <scope>NUCLEOTIDE SEQUENCE</scope>
    <source>
        <strain evidence="2">30M1</strain>
    </source>
</reference>
<sequence>MSKVRVRTNRDSDSFIQQESSRCNRDYRESRRPRRALVVNGVTSVNGTQDQFSRHLLAGQHDTQQDRTPPSRPIPATFPKLSPPRPSTGTPPVFWNRDDVTGVTKHFLGLKKPSDVTKETLAQLNVTFHFDCTFETILSSLPDAASHIPPAAWLDTPDIHEPPNLESGGIVLLSNGRRAPDRKEFYVRARELLFKNEDAFSTLTRKAIGGQAPLRLAHFRKFWEGLDNMAYYWDDSLDDYRPPKQEADSEPDSKDIEFHQSVGDDAQVTHSETKTDWIAKMESGFNSPEEGEPRKKAKTEVVSEQTIAKSVTANGFGACNGIAAHTASITPSRVLPARLAPSRFPTAINAEPQGKPADLSNGSYRGYRIGNGAEMPDQYRIDCVRAFVEPIAWAFGITLSQHRRPPVLLMQHVRFPVRMSSAAWRGPQDRMKARQGWMEGPVFGIQCRPDVNFGVSDNLDAESTLDTVRELGGLLLLAQERAREGRVERLAGEGKWWTTKERWGGGPGGEVEEATISKVPSDVEEASGPPEKSTQRNADGSKVRRRPTPAQLWKTVKPGNPLWDPKVVYEAIGKAPGTDWDDVFMVSSLNHHISLLRLHVHSAYLDYLTNGEFPENQPSDPDWCSPTLQRTRWYDLFKVDDRTEAMRGLWGNLSYLMRSKENVQKDVVMDDLR</sequence>
<comment type="caution">
    <text evidence="2">The sequence shown here is derived from an EMBL/GenBank/DDBJ whole genome shotgun (WGS) entry which is preliminary data.</text>
</comment>